<dbReference type="InterPro" id="IPR016024">
    <property type="entry name" value="ARM-type_fold"/>
</dbReference>
<feature type="region of interest" description="Disordered" evidence="1">
    <location>
        <begin position="51"/>
        <end position="71"/>
    </location>
</feature>
<dbReference type="GO" id="GO:0006606">
    <property type="term" value="P:protein import into nucleus"/>
    <property type="evidence" value="ECO:0007669"/>
    <property type="project" value="TreeGrafter"/>
</dbReference>
<protein>
    <submittedName>
        <fullName evidence="2">Uncharacterized protein</fullName>
    </submittedName>
</protein>
<dbReference type="PANTHER" id="PTHR10997">
    <property type="entry name" value="IMPORTIN-7, 8, 11"/>
    <property type="match status" value="1"/>
</dbReference>
<reference evidence="2" key="1">
    <citation type="journal article" date="2018" name="DNA Res.">
        <title>Multiple hybrid de novo genome assembly of finger millet, an orphan allotetraploid crop.</title>
        <authorList>
            <person name="Hatakeyama M."/>
            <person name="Aluri S."/>
            <person name="Balachadran M.T."/>
            <person name="Sivarajan S.R."/>
            <person name="Patrignani A."/>
            <person name="Gruter S."/>
            <person name="Poveda L."/>
            <person name="Shimizu-Inatsugi R."/>
            <person name="Baeten J."/>
            <person name="Francoijs K.J."/>
            <person name="Nataraja K.N."/>
            <person name="Reddy Y.A.N."/>
            <person name="Phadnis S."/>
            <person name="Ravikumar R.L."/>
            <person name="Schlapbach R."/>
            <person name="Sreeman S.M."/>
            <person name="Shimizu K.K."/>
        </authorList>
    </citation>
    <scope>NUCLEOTIDE SEQUENCE</scope>
</reference>
<sequence length="510" mass="57077">MKRHKCPCLSSFLRCVRCLPPWPWLTPRLRPPRWFGRPARARHVVPGWLREAGSSSRPWPTPRRVDEGGGGAARREQWAAMRGADGGHGPTTMAELSRAWEQAVTAELARVQAGGGGRARVGRRRRRSSLARGAATAAAELAHEQARAERAHLDEIRPFLPQLLDEFFKLMSEVENEDLVFTLETIVDKFGEEMAPYALGLCQSLAAAFWRCMASSEADEEAEDTGALAAVGCLRAISTILESISSLPHLYIQIEPTLLPILRKMLTSDGQGIVLSAQLKCPCRHADILVPLDNYVSRGTDHFLSCKDPDYQHSLWKALSTILTDQNMEDSDVVPAPKLIEVFFQNCKGRVDHWVEPYLRLTIDRLRRTEKPYLKCLLLQVVRCQPSSPVGLISYLTPCTSLLLTVANLSSTDPSPREEALRVEEMQPDSSGSGFWEKLQLAIVISWGQWVTGLQSHLMVQNAIANALYYNPLLALEKLHALGVATEIFNLWFVMLQQVRKSGQRANFRR</sequence>
<evidence type="ECO:0000313" key="2">
    <source>
        <dbReference type="EMBL" id="GJN11878.1"/>
    </source>
</evidence>
<evidence type="ECO:0000313" key="3">
    <source>
        <dbReference type="Proteomes" id="UP001054889"/>
    </source>
</evidence>
<evidence type="ECO:0000256" key="1">
    <source>
        <dbReference type="SAM" id="MobiDB-lite"/>
    </source>
</evidence>
<dbReference type="InterPro" id="IPR011989">
    <property type="entry name" value="ARM-like"/>
</dbReference>
<accession>A0AAV5DLN8</accession>
<dbReference type="Proteomes" id="UP001054889">
    <property type="component" value="Unassembled WGS sequence"/>
</dbReference>
<dbReference type="EMBL" id="BQKI01000020">
    <property type="protein sequence ID" value="GJN11878.1"/>
    <property type="molecule type" value="Genomic_DNA"/>
</dbReference>
<dbReference type="Gene3D" id="1.25.10.10">
    <property type="entry name" value="Leucine-rich Repeat Variant"/>
    <property type="match status" value="1"/>
</dbReference>
<dbReference type="SUPFAM" id="SSF48371">
    <property type="entry name" value="ARM repeat"/>
    <property type="match status" value="1"/>
</dbReference>
<comment type="caution">
    <text evidence="2">The sequence shown here is derived from an EMBL/GenBank/DDBJ whole genome shotgun (WGS) entry which is preliminary data.</text>
</comment>
<name>A0AAV5DLN8_ELECO</name>
<reference evidence="2" key="2">
    <citation type="submission" date="2021-12" db="EMBL/GenBank/DDBJ databases">
        <title>Resequencing data analysis of finger millet.</title>
        <authorList>
            <person name="Hatakeyama M."/>
            <person name="Aluri S."/>
            <person name="Balachadran M.T."/>
            <person name="Sivarajan S.R."/>
            <person name="Poveda L."/>
            <person name="Shimizu-Inatsugi R."/>
            <person name="Schlapbach R."/>
            <person name="Sreeman S.M."/>
            <person name="Shimizu K.K."/>
        </authorList>
    </citation>
    <scope>NUCLEOTIDE SEQUENCE</scope>
</reference>
<proteinExistence type="predicted"/>
<organism evidence="2 3">
    <name type="scientific">Eleusine coracana subsp. coracana</name>
    <dbReference type="NCBI Taxonomy" id="191504"/>
    <lineage>
        <taxon>Eukaryota</taxon>
        <taxon>Viridiplantae</taxon>
        <taxon>Streptophyta</taxon>
        <taxon>Embryophyta</taxon>
        <taxon>Tracheophyta</taxon>
        <taxon>Spermatophyta</taxon>
        <taxon>Magnoliopsida</taxon>
        <taxon>Liliopsida</taxon>
        <taxon>Poales</taxon>
        <taxon>Poaceae</taxon>
        <taxon>PACMAD clade</taxon>
        <taxon>Chloridoideae</taxon>
        <taxon>Cynodonteae</taxon>
        <taxon>Eleusininae</taxon>
        <taxon>Eleusine</taxon>
    </lineage>
</organism>
<dbReference type="PANTHER" id="PTHR10997:SF61">
    <property type="entry name" value="OS04G0337201 PROTEIN"/>
    <property type="match status" value="1"/>
</dbReference>
<dbReference type="GO" id="GO:0005635">
    <property type="term" value="C:nuclear envelope"/>
    <property type="evidence" value="ECO:0007669"/>
    <property type="project" value="TreeGrafter"/>
</dbReference>
<dbReference type="GO" id="GO:0005829">
    <property type="term" value="C:cytosol"/>
    <property type="evidence" value="ECO:0007669"/>
    <property type="project" value="TreeGrafter"/>
</dbReference>
<keyword evidence="3" id="KW-1185">Reference proteome</keyword>
<dbReference type="AlphaFoldDB" id="A0AAV5DLN8"/>
<gene>
    <name evidence="2" type="primary">ga30113</name>
    <name evidence="2" type="ORF">PR202_ga30113</name>
</gene>